<organism evidence="1 2">
    <name type="scientific">Pseudomonas fluorescens</name>
    <dbReference type="NCBI Taxonomy" id="294"/>
    <lineage>
        <taxon>Bacteria</taxon>
        <taxon>Pseudomonadati</taxon>
        <taxon>Pseudomonadota</taxon>
        <taxon>Gammaproteobacteria</taxon>
        <taxon>Pseudomonadales</taxon>
        <taxon>Pseudomonadaceae</taxon>
        <taxon>Pseudomonas</taxon>
    </lineage>
</organism>
<comment type="caution">
    <text evidence="1">The sequence shown here is derived from an EMBL/GenBank/DDBJ whole genome shotgun (WGS) entry which is preliminary data.</text>
</comment>
<proteinExistence type="predicted"/>
<evidence type="ECO:0000313" key="1">
    <source>
        <dbReference type="EMBL" id="RAI67258.1"/>
    </source>
</evidence>
<gene>
    <name evidence="1" type="ORF">DOZ80_20725</name>
</gene>
<protein>
    <submittedName>
        <fullName evidence="1">Uncharacterized protein</fullName>
    </submittedName>
</protein>
<dbReference type="Proteomes" id="UP000249493">
    <property type="component" value="Unassembled WGS sequence"/>
</dbReference>
<evidence type="ECO:0000313" key="2">
    <source>
        <dbReference type="Proteomes" id="UP000249493"/>
    </source>
</evidence>
<dbReference type="RefSeq" id="WP_111286017.1">
    <property type="nucleotide sequence ID" value="NZ_QLIN01000009.1"/>
</dbReference>
<name>A0A327N441_PSEFL</name>
<dbReference type="EMBL" id="QLIN01000009">
    <property type="protein sequence ID" value="RAI67258.1"/>
    <property type="molecule type" value="Genomic_DNA"/>
</dbReference>
<dbReference type="AlphaFoldDB" id="A0A327N441"/>
<reference evidence="1 2" key="1">
    <citation type="submission" date="2018-06" db="EMBL/GenBank/DDBJ databases">
        <authorList>
            <person name="Zhirakovskaya E."/>
        </authorList>
    </citation>
    <scope>NUCLEOTIDE SEQUENCE [LARGE SCALE GENOMIC DNA]</scope>
    <source>
        <strain evidence="1 2">LY3</strain>
    </source>
</reference>
<accession>A0A327N441</accession>
<sequence>MREVLATYIEAYDVAIDCLERLHGAELATAVGQLLSRIAACDDVLVNNVLKYHRHVLELNSEEWAWFLPGILELERNSAFVAAYLIEKIPLLKQQLDMRAFVEFLLAIKDHSARGLSYLIGTSDSALCDDLESILEAVGTAYYQAAMDCVLRHKDELGACCAPLLIHIKNYSRHLPATDLDALAALVCEVHARYGSFGAVALLENADGVFARHSVQAVRERLGELAEASVDYFHYLLANGLPQVGTVRADTASVGQLEGATLTSHIDAPGVFDGGLVSAIISNMNFMDPKTLENMRHQLSIDDFKRWFEQQPAFTNARMQIADAYAGAWFSPFDYWGGEMGIARFRTLIGQAIEASYDRQARQTLVYQNKALFDRHAEYSENRLRLMIDAAFPQGGDGSPVPEDIASIRTYLDDHDRQGLRDRQSRQRVFISTWNRNPWQDYSRSDEFYSCTGIGDYAVNNAPGYLVEPNLCRLYVWYQGRRIGRLNLIAVADVEGTPGLLLDGVEGGGRLLQSQERVLDILGSVAEFAKRCGLSAYYINCKATYNNVPKQFIAQAIRHVGLPVTHGYLRRYYQGMEIYQAMPHGLIPFFESFGNNLSGIVSGLKITLPQGSTFTRRCYVDYIDRS</sequence>